<reference evidence="1 2" key="1">
    <citation type="submission" date="2014-02" db="EMBL/GenBank/DDBJ databases">
        <title>Vibrio fortis Dalian14 Genome Sequencing.</title>
        <authorList>
            <person name="Wang Y."/>
            <person name="Song L."/>
            <person name="Liu G."/>
            <person name="Ding J."/>
        </authorList>
    </citation>
    <scope>NUCLEOTIDE SEQUENCE [LARGE SCALE GENOMIC DNA]</scope>
    <source>
        <strain evidence="1 2">Dalian14</strain>
    </source>
</reference>
<evidence type="ECO:0000313" key="2">
    <source>
        <dbReference type="Proteomes" id="UP000027219"/>
    </source>
</evidence>
<protein>
    <submittedName>
        <fullName evidence="1">MltA-interacting MipA family protein</fullName>
    </submittedName>
</protein>
<keyword evidence="2" id="KW-1185">Reference proteome</keyword>
<name>A0A066UXG3_9VIBR</name>
<organism evidence="1 2">
    <name type="scientific">Vibrio fortis</name>
    <dbReference type="NCBI Taxonomy" id="212667"/>
    <lineage>
        <taxon>Bacteria</taxon>
        <taxon>Pseudomonadati</taxon>
        <taxon>Pseudomonadota</taxon>
        <taxon>Gammaproteobacteria</taxon>
        <taxon>Vibrionales</taxon>
        <taxon>Vibrionaceae</taxon>
        <taxon>Vibrio</taxon>
    </lineage>
</organism>
<proteinExistence type="predicted"/>
<dbReference type="EMBL" id="JFFR01000013">
    <property type="protein sequence ID" value="KDN28889.1"/>
    <property type="molecule type" value="Genomic_DNA"/>
</dbReference>
<dbReference type="Pfam" id="PF06629">
    <property type="entry name" value="MipA"/>
    <property type="match status" value="1"/>
</dbReference>
<dbReference type="STRING" id="212667.VFDL14_22485"/>
<dbReference type="AlphaFoldDB" id="A0A066UXG3"/>
<sequence length="431" mass="48192">MKHKFVLPLLFTVPLSIASELEYSAIEKEESWGVGIGVRSASMPFKTDGNTVNDVMPLLFYKGDNFYLDGASGGYHLYQSRDFSVGLAAQMRFFDIPRYAQNEIQGSQIDFGAKAIWHYSPKVDVSLEVLSDNDGRMYSNLTGDYQLEGKGWEASLYASLRAKSSRFNNTYYGLKIDDIGSGVDSKVGVKGRTQIYQNLYAVGHFGATFFDHDTYSSQTIDSHTQWEGYLGLAMFGSSIGSPQAKLPDGAYLRLASGLATQSGPTEIFMFDNETDPDRNTMMSVFYGHPLAGSVFGLPLDFYLTPGYVYHHSSDTQSSFDEYVLAIKAYYTFDWAVRTRLGFAEGISYSTKISHIENKNLNDKGYEPSKLMNYLDFSADVNMGDLLNNNSLSNLWLGYSLHHRSGIFTSTSAFGRIKGGSDYNSLYLQWHF</sequence>
<accession>A0A066UXG3</accession>
<dbReference type="InterPro" id="IPR010583">
    <property type="entry name" value="MipA"/>
</dbReference>
<gene>
    <name evidence="1" type="ORF">VFDL14_22485</name>
</gene>
<evidence type="ECO:0000313" key="1">
    <source>
        <dbReference type="EMBL" id="KDN28889.1"/>
    </source>
</evidence>
<comment type="caution">
    <text evidence="1">The sequence shown here is derived from an EMBL/GenBank/DDBJ whole genome shotgun (WGS) entry which is preliminary data.</text>
</comment>
<dbReference type="RefSeq" id="WP_032550755.1">
    <property type="nucleotide sequence ID" value="NZ_JFFR01000013.1"/>
</dbReference>
<dbReference type="OrthoDB" id="8562138at2"/>
<dbReference type="Proteomes" id="UP000027219">
    <property type="component" value="Unassembled WGS sequence"/>
</dbReference>